<feature type="binding site" evidence="7">
    <location>
        <position position="20"/>
    </location>
    <ligand>
        <name>phosphoenolpyruvate</name>
        <dbReference type="ChEBI" id="CHEBI:58702"/>
    </ligand>
</feature>
<proteinExistence type="inferred from homology"/>
<feature type="binding site" evidence="7">
    <location>
        <position position="380"/>
    </location>
    <ligand>
        <name>phosphoenolpyruvate</name>
        <dbReference type="ChEBI" id="CHEBI:58702"/>
    </ligand>
</feature>
<evidence type="ECO:0000313" key="10">
    <source>
        <dbReference type="Proteomes" id="UP000427906"/>
    </source>
</evidence>
<comment type="caution">
    <text evidence="7">Lacks conserved residue(s) required for the propagation of feature annotation.</text>
</comment>
<dbReference type="PANTHER" id="PTHR21090">
    <property type="entry name" value="AROM/DEHYDROQUINATE SYNTHASE"/>
    <property type="match status" value="1"/>
</dbReference>
<keyword evidence="3 7" id="KW-0028">Amino-acid biosynthesis</keyword>
<dbReference type="SUPFAM" id="SSF55205">
    <property type="entry name" value="EPT/RTPC-like"/>
    <property type="match status" value="1"/>
</dbReference>
<dbReference type="PIRSF" id="PIRSF000505">
    <property type="entry name" value="EPSPS"/>
    <property type="match status" value="1"/>
</dbReference>
<comment type="function">
    <text evidence="7">Catalyzes the transfer of the enolpyruvyl moiety of phosphoenolpyruvate (PEP) to the 5-hydroxyl of shikimate-3-phosphate (S3P) to produce enolpyruvyl shikimate-3-phosphate and inorganic phosphate.</text>
</comment>
<dbReference type="CDD" id="cd01556">
    <property type="entry name" value="EPSP_synthase"/>
    <property type="match status" value="1"/>
</dbReference>
<dbReference type="GO" id="GO:0009423">
    <property type="term" value="P:chorismate biosynthetic process"/>
    <property type="evidence" value="ECO:0007669"/>
    <property type="project" value="UniProtKB-UniRule"/>
</dbReference>
<dbReference type="EC" id="2.5.1.19" evidence="7"/>
<evidence type="ECO:0000256" key="5">
    <source>
        <dbReference type="ARBA" id="ARBA00023141"/>
    </source>
</evidence>
<feature type="binding site" evidence="7">
    <location>
        <position position="308"/>
    </location>
    <ligand>
        <name>3-phosphoshikimate</name>
        <dbReference type="ChEBI" id="CHEBI:145989"/>
    </ligand>
</feature>
<dbReference type="Proteomes" id="UP000427906">
    <property type="component" value="Chromosome"/>
</dbReference>
<dbReference type="EMBL" id="AP021874">
    <property type="protein sequence ID" value="BBO69596.1"/>
    <property type="molecule type" value="Genomic_DNA"/>
</dbReference>
<dbReference type="PROSITE" id="PS00104">
    <property type="entry name" value="EPSP_SYNTHASE_1"/>
    <property type="match status" value="1"/>
</dbReference>
<keyword evidence="7" id="KW-0963">Cytoplasm</keyword>
<sequence>MIEIRPHRIGRCRIRVPGSKSYTHRTLIAAALSDGPCTVHNPLRSQDTLLTLAALEKMGAVVADRRASIEIHGLNGRFKPCREAIYLANSGTSMRLLAGVAALGEGTYVLSGTPRMYHRPIGHLLEALNQLGIGARALEDNGCPPVEIPGGQAAGGAVAIDCSVSSQFLSSLLLTAPCTPAGMSITVSHGPVSRPYIDMTVDILKRFGIRVQREGYACFEVAGGQTYRAGSYAVEPDASQAGYFWGAAAITGGSVTVDGVSAASSQGDVGLARVLEQMGCRVDHGPGGITVTGGDLRAVTVDMADMPDMVPTLAVVAAFADGTTVIENVSHLKAKESDRLASTCAELKKMGIVAVAEDDRLRVTGGTARGASIDTYDDHRIAMSFAMAGLVTPGVRIAEPGCVEKSFPDFWQVWESLYTD</sequence>
<evidence type="ECO:0000259" key="8">
    <source>
        <dbReference type="Pfam" id="PF00275"/>
    </source>
</evidence>
<keyword evidence="10" id="KW-1185">Reference proteome</keyword>
<dbReference type="HAMAP" id="MF_00210">
    <property type="entry name" value="EPSP_synth"/>
    <property type="match status" value="1"/>
</dbReference>
<gene>
    <name evidence="9" type="primary">aroA2</name>
    <name evidence="7" type="synonym">aroA</name>
    <name evidence="9" type="ORF">DSCA_35260</name>
</gene>
<dbReference type="InterPro" id="IPR001986">
    <property type="entry name" value="Enolpyruvate_Tfrase_dom"/>
</dbReference>
<comment type="subcellular location">
    <subcellularLocation>
        <location evidence="7">Cytoplasm</location>
    </subcellularLocation>
</comment>
<dbReference type="AlphaFoldDB" id="A0A5K7YK66"/>
<protein>
    <recommendedName>
        <fullName evidence="7">3-phosphoshikimate 1-carboxyvinyltransferase</fullName>
        <ecNumber evidence="7">2.5.1.19</ecNumber>
    </recommendedName>
    <alternativeName>
        <fullName evidence="7">5-enolpyruvylshikimate-3-phosphate synthase</fullName>
        <shortName evidence="7">EPSP synthase</shortName>
        <shortName evidence="7">EPSPS</shortName>
    </alternativeName>
</protein>
<feature type="binding site" evidence="7">
    <location>
        <position position="167"/>
    </location>
    <ligand>
        <name>3-phosphoshikimate</name>
        <dbReference type="ChEBI" id="CHEBI:145989"/>
    </ligand>
</feature>
<dbReference type="GO" id="GO:0009073">
    <property type="term" value="P:aromatic amino acid family biosynthetic process"/>
    <property type="evidence" value="ECO:0007669"/>
    <property type="project" value="UniProtKB-KW"/>
</dbReference>
<evidence type="ECO:0000256" key="1">
    <source>
        <dbReference type="ARBA" id="ARBA00004811"/>
    </source>
</evidence>
<feature type="active site" description="Proton acceptor" evidence="7">
    <location>
        <position position="308"/>
    </location>
</feature>
<dbReference type="OrthoDB" id="9809920at2"/>
<dbReference type="InterPro" id="IPR006264">
    <property type="entry name" value="EPSP_synthase"/>
</dbReference>
<feature type="binding site" evidence="7">
    <location>
        <position position="119"/>
    </location>
    <ligand>
        <name>phosphoenolpyruvate</name>
        <dbReference type="ChEBI" id="CHEBI:58702"/>
    </ligand>
</feature>
<dbReference type="InterPro" id="IPR036968">
    <property type="entry name" value="Enolpyruvate_Tfrase_sf"/>
</dbReference>
<evidence type="ECO:0000256" key="7">
    <source>
        <dbReference type="HAMAP-Rule" id="MF_00210"/>
    </source>
</evidence>
<keyword evidence="4 7" id="KW-0808">Transferase</keyword>
<comment type="similarity">
    <text evidence="2 7">Belongs to the EPSP synthase family.</text>
</comment>
<name>A0A5K7YK66_9BACT</name>
<feature type="binding site" evidence="7">
    <location>
        <position position="21"/>
    </location>
    <ligand>
        <name>3-phosphoshikimate</name>
        <dbReference type="ChEBI" id="CHEBI:145989"/>
    </ligand>
</feature>
<feature type="binding site" evidence="7">
    <location>
        <position position="25"/>
    </location>
    <ligand>
        <name>3-phosphoshikimate</name>
        <dbReference type="ChEBI" id="CHEBI:145989"/>
    </ligand>
</feature>
<evidence type="ECO:0000256" key="2">
    <source>
        <dbReference type="ARBA" id="ARBA00009948"/>
    </source>
</evidence>
<dbReference type="RefSeq" id="WP_155317618.1">
    <property type="nucleotide sequence ID" value="NZ_AP021874.1"/>
</dbReference>
<evidence type="ECO:0000256" key="6">
    <source>
        <dbReference type="ARBA" id="ARBA00044633"/>
    </source>
</evidence>
<dbReference type="PROSITE" id="PS00885">
    <property type="entry name" value="EPSP_SYNTHASE_2"/>
    <property type="match status" value="1"/>
</dbReference>
<dbReference type="UniPathway" id="UPA00053">
    <property type="reaction ID" value="UER00089"/>
</dbReference>
<dbReference type="NCBIfam" id="TIGR01356">
    <property type="entry name" value="aroA"/>
    <property type="match status" value="1"/>
</dbReference>
<feature type="domain" description="Enolpyruvate transferase" evidence="8">
    <location>
        <begin position="13"/>
        <end position="414"/>
    </location>
</feature>
<dbReference type="InterPro" id="IPR013792">
    <property type="entry name" value="RNA3'P_cycl/enolpyr_Trfase_a/b"/>
</dbReference>
<feature type="binding site" evidence="7">
    <location>
        <position position="193"/>
    </location>
    <ligand>
        <name>3-phosphoshikimate</name>
        <dbReference type="ChEBI" id="CHEBI:145989"/>
    </ligand>
</feature>
<feature type="binding site" evidence="7">
    <location>
        <position position="405"/>
    </location>
    <ligand>
        <name>phosphoenolpyruvate</name>
        <dbReference type="ChEBI" id="CHEBI:58702"/>
    </ligand>
</feature>
<dbReference type="GO" id="GO:0005737">
    <property type="term" value="C:cytoplasm"/>
    <property type="evidence" value="ECO:0007669"/>
    <property type="project" value="UniProtKB-SubCell"/>
</dbReference>
<keyword evidence="5 7" id="KW-0057">Aromatic amino acid biosynthesis</keyword>
<feature type="binding site" evidence="7">
    <location>
        <position position="335"/>
    </location>
    <ligand>
        <name>3-phosphoshikimate</name>
        <dbReference type="ChEBI" id="CHEBI:145989"/>
    </ligand>
</feature>
<evidence type="ECO:0000256" key="3">
    <source>
        <dbReference type="ARBA" id="ARBA00022605"/>
    </source>
</evidence>
<dbReference type="GO" id="GO:0008652">
    <property type="term" value="P:amino acid biosynthetic process"/>
    <property type="evidence" value="ECO:0007669"/>
    <property type="project" value="UniProtKB-KW"/>
</dbReference>
<dbReference type="KEGG" id="dalk:DSCA_35260"/>
<dbReference type="Gene3D" id="3.65.10.10">
    <property type="entry name" value="Enolpyruvate transferase domain"/>
    <property type="match status" value="2"/>
</dbReference>
<dbReference type="Pfam" id="PF00275">
    <property type="entry name" value="EPSP_synthase"/>
    <property type="match status" value="1"/>
</dbReference>
<accession>A0A5K7YK66</accession>
<comment type="subunit">
    <text evidence="7">Monomer.</text>
</comment>
<reference evidence="9 10" key="1">
    <citation type="submission" date="2019-11" db="EMBL/GenBank/DDBJ databases">
        <title>Comparative genomics of hydrocarbon-degrading Desulfosarcina strains.</title>
        <authorList>
            <person name="Watanabe M."/>
            <person name="Kojima H."/>
            <person name="Fukui M."/>
        </authorList>
    </citation>
    <scope>NUCLEOTIDE SEQUENCE [LARGE SCALE GENOMIC DNA]</scope>
    <source>
        <strain evidence="9 10">PL12</strain>
    </source>
</reference>
<organism evidence="9 10">
    <name type="scientific">Desulfosarcina alkanivorans</name>
    <dbReference type="NCBI Taxonomy" id="571177"/>
    <lineage>
        <taxon>Bacteria</taxon>
        <taxon>Pseudomonadati</taxon>
        <taxon>Thermodesulfobacteriota</taxon>
        <taxon>Desulfobacteria</taxon>
        <taxon>Desulfobacterales</taxon>
        <taxon>Desulfosarcinaceae</taxon>
        <taxon>Desulfosarcina</taxon>
    </lineage>
</organism>
<comment type="pathway">
    <text evidence="1 7">Metabolic intermediate biosynthesis; chorismate biosynthesis; chorismate from D-erythrose 4-phosphate and phosphoenolpyruvate: step 6/7.</text>
</comment>
<feature type="binding site" evidence="7">
    <location>
        <position position="339"/>
    </location>
    <ligand>
        <name>phosphoenolpyruvate</name>
        <dbReference type="ChEBI" id="CHEBI:58702"/>
    </ligand>
</feature>
<feature type="binding site" evidence="7">
    <location>
        <position position="91"/>
    </location>
    <ligand>
        <name>phosphoenolpyruvate</name>
        <dbReference type="ChEBI" id="CHEBI:58702"/>
    </ligand>
</feature>
<evidence type="ECO:0000313" key="9">
    <source>
        <dbReference type="EMBL" id="BBO69596.1"/>
    </source>
</evidence>
<feature type="binding site" evidence="7">
    <location>
        <position position="165"/>
    </location>
    <ligand>
        <name>3-phosphoshikimate</name>
        <dbReference type="ChEBI" id="CHEBI:145989"/>
    </ligand>
</feature>
<feature type="binding site" evidence="7">
    <location>
        <position position="167"/>
    </location>
    <ligand>
        <name>phosphoenolpyruvate</name>
        <dbReference type="ChEBI" id="CHEBI:58702"/>
    </ligand>
</feature>
<evidence type="ECO:0000256" key="4">
    <source>
        <dbReference type="ARBA" id="ARBA00022679"/>
    </source>
</evidence>
<comment type="catalytic activity">
    <reaction evidence="6">
        <text>3-phosphoshikimate + phosphoenolpyruvate = 5-O-(1-carboxyvinyl)-3-phosphoshikimate + phosphate</text>
        <dbReference type="Rhea" id="RHEA:21256"/>
        <dbReference type="ChEBI" id="CHEBI:43474"/>
        <dbReference type="ChEBI" id="CHEBI:57701"/>
        <dbReference type="ChEBI" id="CHEBI:58702"/>
        <dbReference type="ChEBI" id="CHEBI:145989"/>
        <dbReference type="EC" id="2.5.1.19"/>
    </reaction>
    <physiologicalReaction direction="left-to-right" evidence="6">
        <dbReference type="Rhea" id="RHEA:21257"/>
    </physiologicalReaction>
</comment>
<dbReference type="InterPro" id="IPR023193">
    <property type="entry name" value="EPSP_synthase_CS"/>
</dbReference>
<feature type="binding site" evidence="7">
    <location>
        <position position="166"/>
    </location>
    <ligand>
        <name>3-phosphoshikimate</name>
        <dbReference type="ChEBI" id="CHEBI:145989"/>
    </ligand>
</feature>
<dbReference type="PANTHER" id="PTHR21090:SF5">
    <property type="entry name" value="PENTAFUNCTIONAL AROM POLYPEPTIDE"/>
    <property type="match status" value="1"/>
</dbReference>
<dbReference type="GO" id="GO:0003866">
    <property type="term" value="F:3-phosphoshikimate 1-carboxyvinyltransferase activity"/>
    <property type="evidence" value="ECO:0007669"/>
    <property type="project" value="UniProtKB-UniRule"/>
</dbReference>
<feature type="binding site" evidence="7">
    <location>
        <position position="20"/>
    </location>
    <ligand>
        <name>3-phosphoshikimate</name>
        <dbReference type="ChEBI" id="CHEBI:145989"/>
    </ligand>
</feature>